<evidence type="ECO:0000256" key="1">
    <source>
        <dbReference type="SAM" id="MobiDB-lite"/>
    </source>
</evidence>
<feature type="region of interest" description="Disordered" evidence="1">
    <location>
        <begin position="236"/>
        <end position="297"/>
    </location>
</feature>
<keyword evidence="2" id="KW-0472">Membrane</keyword>
<dbReference type="GeneID" id="24412748"/>
<organism evidence="4">
    <name type="scientific">Colletotrichum graminicola (strain M1.001 / M2 / FGSC 10212)</name>
    <name type="common">Maize anthracnose fungus</name>
    <name type="synonym">Glomerella graminicola</name>
    <dbReference type="NCBI Taxonomy" id="645133"/>
    <lineage>
        <taxon>Eukaryota</taxon>
        <taxon>Fungi</taxon>
        <taxon>Dikarya</taxon>
        <taxon>Ascomycota</taxon>
        <taxon>Pezizomycotina</taxon>
        <taxon>Sordariomycetes</taxon>
        <taxon>Hypocreomycetidae</taxon>
        <taxon>Glomerellales</taxon>
        <taxon>Glomerellaceae</taxon>
        <taxon>Colletotrichum</taxon>
        <taxon>Colletotrichum graminicola species complex</taxon>
    </lineage>
</organism>
<name>E3QN01_COLGM</name>
<gene>
    <name evidence="3" type="ORF">GLRG_07383</name>
</gene>
<dbReference type="EMBL" id="GG697360">
    <property type="protein sequence ID" value="EFQ32239.1"/>
    <property type="molecule type" value="Genomic_DNA"/>
</dbReference>
<dbReference type="AlphaFoldDB" id="E3QN01"/>
<dbReference type="HOGENOM" id="CLU_936932_0_0_1"/>
<accession>E3QN01</accession>
<reference evidence="4" key="1">
    <citation type="journal article" date="2012" name="Nat. Genet.">
        <title>Lifestyle transitions in plant pathogenic Colletotrichum fungi deciphered by genome and transcriptome analyses.</title>
        <authorList>
            <person name="O'Connell R.J."/>
            <person name="Thon M.R."/>
            <person name="Hacquard S."/>
            <person name="Amyotte S.G."/>
            <person name="Kleemann J."/>
            <person name="Torres M.F."/>
            <person name="Damm U."/>
            <person name="Buiate E.A."/>
            <person name="Epstein L."/>
            <person name="Alkan N."/>
            <person name="Altmueller J."/>
            <person name="Alvarado-Balderrama L."/>
            <person name="Bauser C.A."/>
            <person name="Becker C."/>
            <person name="Birren B.W."/>
            <person name="Chen Z."/>
            <person name="Choi J."/>
            <person name="Crouch J.A."/>
            <person name="Duvick J.P."/>
            <person name="Farman M.A."/>
            <person name="Gan P."/>
            <person name="Heiman D."/>
            <person name="Henrissat B."/>
            <person name="Howard R.J."/>
            <person name="Kabbage M."/>
            <person name="Koch C."/>
            <person name="Kracher B."/>
            <person name="Kubo Y."/>
            <person name="Law A.D."/>
            <person name="Lebrun M.-H."/>
            <person name="Lee Y.-H."/>
            <person name="Miyara I."/>
            <person name="Moore N."/>
            <person name="Neumann U."/>
            <person name="Nordstroem K."/>
            <person name="Panaccione D.G."/>
            <person name="Panstruga R."/>
            <person name="Place M."/>
            <person name="Proctor R.H."/>
            <person name="Prusky D."/>
            <person name="Rech G."/>
            <person name="Reinhardt R."/>
            <person name="Rollins J.A."/>
            <person name="Rounsley S."/>
            <person name="Schardl C.L."/>
            <person name="Schwartz D.C."/>
            <person name="Shenoy N."/>
            <person name="Shirasu K."/>
            <person name="Sikhakolli U.R."/>
            <person name="Stueber K."/>
            <person name="Sukno S.A."/>
            <person name="Sweigard J.A."/>
            <person name="Takano Y."/>
            <person name="Takahara H."/>
            <person name="Trail F."/>
            <person name="van der Does H.C."/>
            <person name="Voll L.M."/>
            <person name="Will I."/>
            <person name="Young S."/>
            <person name="Zeng Q."/>
            <person name="Zhang J."/>
            <person name="Zhou S."/>
            <person name="Dickman M.B."/>
            <person name="Schulze-Lefert P."/>
            <person name="Ver Loren van Themaat E."/>
            <person name="Ma L.-J."/>
            <person name="Vaillancourt L.J."/>
        </authorList>
    </citation>
    <scope>NUCLEOTIDE SEQUENCE [LARGE SCALE GENOMIC DNA]</scope>
    <source>
        <strain evidence="4">M1.001 / M2 / FGSC 10212</strain>
    </source>
</reference>
<evidence type="ECO:0000313" key="3">
    <source>
        <dbReference type="EMBL" id="EFQ32239.1"/>
    </source>
</evidence>
<evidence type="ECO:0000313" key="4">
    <source>
        <dbReference type="Proteomes" id="UP000008782"/>
    </source>
</evidence>
<proteinExistence type="predicted"/>
<sequence>MTAVVAAVVVVFVVVVVVVAVVVVVVVVVVVFVVALSTPAVTLSGDFQRQDTYHAWPAQCEEVLRSMGVDGSASVHPDVDPAVVLGPGTSLARWVTQKERHATSDEMWKNMDKRFQKQAHHKIGLSLSARLHIVNTRGWDRVASASEEELQEADEINNGAALGFTKEMIIQLEDYEPDRSPDTVIEYALAFEVQPWQLHGKCTDDEKEARAIHQQNPQPDCWKEENPYPIRHRWTASTAAWTPKGDPDNTSSLASENEDTDETETQSMSYRTPDGRFTEKWDKNTMDPKGSKGEEAP</sequence>
<feature type="transmembrane region" description="Helical" evidence="2">
    <location>
        <begin position="6"/>
        <end position="36"/>
    </location>
</feature>
<dbReference type="Proteomes" id="UP000008782">
    <property type="component" value="Unassembled WGS sequence"/>
</dbReference>
<protein>
    <submittedName>
        <fullName evidence="3">Uncharacterized protein</fullName>
    </submittedName>
</protein>
<evidence type="ECO:0000256" key="2">
    <source>
        <dbReference type="SAM" id="Phobius"/>
    </source>
</evidence>
<keyword evidence="2" id="KW-1133">Transmembrane helix</keyword>
<keyword evidence="2" id="KW-0812">Transmembrane</keyword>
<keyword evidence="4" id="KW-1185">Reference proteome</keyword>
<feature type="compositionally biased region" description="Basic and acidic residues" evidence="1">
    <location>
        <begin position="273"/>
        <end position="297"/>
    </location>
</feature>
<dbReference type="RefSeq" id="XP_008096259.1">
    <property type="nucleotide sequence ID" value="XM_008098068.1"/>
</dbReference>
<dbReference type="VEuPathDB" id="FungiDB:GLRG_07383"/>